<dbReference type="AlphaFoldDB" id="A0AAD4GSS8"/>
<name>A0AAD4GSS8_ASPNN</name>
<dbReference type="EMBL" id="VCAU01000054">
    <property type="protein sequence ID" value="KAF9887905.1"/>
    <property type="molecule type" value="Genomic_DNA"/>
</dbReference>
<evidence type="ECO:0000256" key="1">
    <source>
        <dbReference type="SAM" id="MobiDB-lite"/>
    </source>
</evidence>
<dbReference type="Proteomes" id="UP001194746">
    <property type="component" value="Unassembled WGS sequence"/>
</dbReference>
<organism evidence="3 4">
    <name type="scientific">Aspergillus nanangensis</name>
    <dbReference type="NCBI Taxonomy" id="2582783"/>
    <lineage>
        <taxon>Eukaryota</taxon>
        <taxon>Fungi</taxon>
        <taxon>Dikarya</taxon>
        <taxon>Ascomycota</taxon>
        <taxon>Pezizomycotina</taxon>
        <taxon>Eurotiomycetes</taxon>
        <taxon>Eurotiomycetidae</taxon>
        <taxon>Eurotiales</taxon>
        <taxon>Aspergillaceae</taxon>
        <taxon>Aspergillus</taxon>
        <taxon>Aspergillus subgen. Circumdati</taxon>
    </lineage>
</organism>
<dbReference type="PANTHER" id="PTHR35391:SF5">
    <property type="entry name" value="DUF6590 DOMAIN-CONTAINING PROTEIN"/>
    <property type="match status" value="1"/>
</dbReference>
<reference evidence="3" key="2">
    <citation type="submission" date="2020-02" db="EMBL/GenBank/DDBJ databases">
        <authorList>
            <person name="Gilchrist C.L.M."/>
            <person name="Chooi Y.-H."/>
        </authorList>
    </citation>
    <scope>NUCLEOTIDE SEQUENCE</scope>
    <source>
        <strain evidence="3">MST-FP2251</strain>
    </source>
</reference>
<protein>
    <recommendedName>
        <fullName evidence="2">DUF6590 domain-containing protein</fullName>
    </recommendedName>
</protein>
<evidence type="ECO:0000313" key="3">
    <source>
        <dbReference type="EMBL" id="KAF9887905.1"/>
    </source>
</evidence>
<comment type="caution">
    <text evidence="3">The sequence shown here is derived from an EMBL/GenBank/DDBJ whole genome shotgun (WGS) entry which is preliminary data.</text>
</comment>
<feature type="region of interest" description="Disordered" evidence="1">
    <location>
        <begin position="1"/>
        <end position="73"/>
    </location>
</feature>
<proteinExistence type="predicted"/>
<feature type="domain" description="DUF6590" evidence="2">
    <location>
        <begin position="277"/>
        <end position="423"/>
    </location>
</feature>
<evidence type="ECO:0000313" key="4">
    <source>
        <dbReference type="Proteomes" id="UP001194746"/>
    </source>
</evidence>
<accession>A0AAD4GSS8</accession>
<feature type="compositionally biased region" description="Polar residues" evidence="1">
    <location>
        <begin position="232"/>
        <end position="261"/>
    </location>
</feature>
<sequence>MSDRRRSSARGHHGYSTGGDPYYDPNYAGNLPPPEEDPSTPRYAVYENHDAQHQQYGNSYDPPGYTTRQGRSIAPQTATRGLNEYGGSYNDMSYPPQFSQQHYGVPGSNPDPYSPSRHPMASGQGMIGYDQPAIPETGFMEPGHRYTSQTGRSGYPREHRSSGTRHDMAGFEQPLLRENPDPVELDTRRTVERHHHRNPIEQEVDDLEETFRSTRLTPGDSPYDQSTRHRSNTGASSYDQNTQRRTNTETPLPLTRISTSNTNSKLDSRYKVQRPGFFKLGRVFSLLWHEAPGSTRTNQSYISEAIFEVRYGEEVYSGIRRMVVIKELAQCSCAVYTYGNRGVGKNTADASKHTIIYMEGNRPVQGTQEPPLTKEPLEVRPISPDQKLNHMSRLNFGKLYTVEHNVKVREVGKITERSLAKFVDYARAEFAI</sequence>
<evidence type="ECO:0000259" key="2">
    <source>
        <dbReference type="Pfam" id="PF20233"/>
    </source>
</evidence>
<dbReference type="Pfam" id="PF20233">
    <property type="entry name" value="DUF6590"/>
    <property type="match status" value="1"/>
</dbReference>
<dbReference type="InterPro" id="IPR046497">
    <property type="entry name" value="DUF6590"/>
</dbReference>
<dbReference type="PANTHER" id="PTHR35391">
    <property type="entry name" value="C2H2-TYPE DOMAIN-CONTAINING PROTEIN-RELATED"/>
    <property type="match status" value="1"/>
</dbReference>
<gene>
    <name evidence="3" type="ORF">FE257_009427</name>
</gene>
<keyword evidence="4" id="KW-1185">Reference proteome</keyword>
<feature type="compositionally biased region" description="Basic and acidic residues" evidence="1">
    <location>
        <begin position="155"/>
        <end position="169"/>
    </location>
</feature>
<reference evidence="3" key="1">
    <citation type="journal article" date="2019" name="Beilstein J. Org. Chem.">
        <title>Nanangenines: drimane sesquiterpenoids as the dominant metabolite cohort of a novel Australian fungus, Aspergillus nanangensis.</title>
        <authorList>
            <person name="Lacey H.J."/>
            <person name="Gilchrist C.L.M."/>
            <person name="Crombie A."/>
            <person name="Kalaitzis J.A."/>
            <person name="Vuong D."/>
            <person name="Rutledge P.J."/>
            <person name="Turner P."/>
            <person name="Pitt J.I."/>
            <person name="Lacey E."/>
            <person name="Chooi Y.H."/>
            <person name="Piggott A.M."/>
        </authorList>
    </citation>
    <scope>NUCLEOTIDE SEQUENCE</scope>
    <source>
        <strain evidence="3">MST-FP2251</strain>
    </source>
</reference>
<feature type="region of interest" description="Disordered" evidence="1">
    <location>
        <begin position="98"/>
        <end position="261"/>
    </location>
</feature>